<dbReference type="EMBL" id="LR031872">
    <property type="protein sequence ID" value="VDC96261.1"/>
    <property type="molecule type" value="Genomic_DNA"/>
</dbReference>
<reference evidence="1" key="1">
    <citation type="submission" date="2018-11" db="EMBL/GenBank/DDBJ databases">
        <authorList>
            <consortium name="Genoscope - CEA"/>
            <person name="William W."/>
        </authorList>
    </citation>
    <scope>NUCLEOTIDE SEQUENCE</scope>
</reference>
<organism evidence="1">
    <name type="scientific">Brassica oleracea</name>
    <name type="common">Wild cabbage</name>
    <dbReference type="NCBI Taxonomy" id="3712"/>
    <lineage>
        <taxon>Eukaryota</taxon>
        <taxon>Viridiplantae</taxon>
        <taxon>Streptophyta</taxon>
        <taxon>Embryophyta</taxon>
        <taxon>Tracheophyta</taxon>
        <taxon>Spermatophyta</taxon>
        <taxon>Magnoliopsida</taxon>
        <taxon>eudicotyledons</taxon>
        <taxon>Gunneridae</taxon>
        <taxon>Pentapetalae</taxon>
        <taxon>rosids</taxon>
        <taxon>malvids</taxon>
        <taxon>Brassicales</taxon>
        <taxon>Brassicaceae</taxon>
        <taxon>Brassiceae</taxon>
        <taxon>Brassica</taxon>
    </lineage>
</organism>
<sequence>MCPSSWFQLGSASVLLVGRFSTQISSCSRLAARGPSEAALVATRGDVLTQTPVRGVLRVCSPQSFDVWRSPSLSFSP</sequence>
<evidence type="ECO:0000313" key="1">
    <source>
        <dbReference type="EMBL" id="VDC96261.1"/>
    </source>
</evidence>
<proteinExistence type="predicted"/>
<gene>
    <name evidence="1" type="ORF">BOLC3T18956H</name>
</gene>
<protein>
    <submittedName>
        <fullName evidence="1">Uncharacterized protein</fullName>
    </submittedName>
</protein>
<dbReference type="AlphaFoldDB" id="A0A3P6BIH7"/>
<accession>A0A3P6BIH7</accession>
<name>A0A3P6BIH7_BRAOL</name>